<sequence>MIGPYSLIIVAVLLSIASHTVTDSLDWDTKCHEMCKCKWVSGHKLADCTNTSLTSIPKNLSDMVQVLDLSNNNLVKLEQDAFKSVGLINLHKLLIRSCSIENVDKNAFRSLKILIELDLSDNKIHVLYPTTFLDTIRLRKINLNHNRIQTLQNGLFSNMSFLQTVEFKDCLISTIEPMAFYNVTKINKLELNGNKLVNINSVVLNSMPSLMDLGIMNNPWRCDCQLRPFRNLVMERNLYSKTASCTEPVRLLDKLWGDLKSDDFACQPVIQYPAESSTFSLDDEELTIGCKIYGEPMPSVQWVFNNRLISNYSHGDYKFTVYESVDNTMAKWINLTVSRSRLMGKSEFKCIAQNPAGLEERKITVIVQSNSGKGILGTTVSVKESLPIIIGLVAGIFIIILLLIVCCLCCCRRRSMMQPKKLHTNGFSNGDVPNHVTSLVSEPSEQQKSLLAVVNPVQKPPRRYESSPTGTEMTELKRNLLDETSISGDPEEQCYGESGDEQGSIDGGCGVGDGGSGHGGSSTLGGRSYRKGTHPPDLLAFPRGGHSSPAGSIVSTIPSFQSPLHSPIYSGTLPYNRSQSPFNSRPAQPPAGYVTIPRRPRVPSWASSAAATTPTGHLDDPLGVGRLCEPVYDNLGPRTTADGSSVLSLTKAVAESQSPVVRPTPQYSQTLPHKTKLFHGGSGPGPAVRPRFNNADADSRVPSPAPRSPSDKGGQDAQPQIVHNALPPNYSPLVEMDTRNRSSWAPNRVGTPESGVLKPASQTNIKRKVPPKPPPKPKIKGGPLFEDEGEDGTEV</sequence>
<evidence type="ECO:0000313" key="9">
    <source>
        <dbReference type="Proteomes" id="UP000694846"/>
    </source>
</evidence>
<dbReference type="PROSITE" id="PS51450">
    <property type="entry name" value="LRR"/>
    <property type="match status" value="1"/>
</dbReference>
<dbReference type="PROSITE" id="PS50835">
    <property type="entry name" value="IG_LIKE"/>
    <property type="match status" value="1"/>
</dbReference>
<dbReference type="SUPFAM" id="SSF48726">
    <property type="entry name" value="Immunoglobulin"/>
    <property type="match status" value="1"/>
</dbReference>
<accession>A0A8B8FS72</accession>
<dbReference type="InterPro" id="IPR013098">
    <property type="entry name" value="Ig_I-set"/>
</dbReference>
<dbReference type="InterPro" id="IPR007110">
    <property type="entry name" value="Ig-like_dom"/>
</dbReference>
<evidence type="ECO:0000259" key="8">
    <source>
        <dbReference type="PROSITE" id="PS50835"/>
    </source>
</evidence>
<dbReference type="InterPro" id="IPR013783">
    <property type="entry name" value="Ig-like_fold"/>
</dbReference>
<evidence type="ECO:0000256" key="5">
    <source>
        <dbReference type="SAM" id="MobiDB-lite"/>
    </source>
</evidence>
<dbReference type="CTD" id="32930"/>
<dbReference type="InterPro" id="IPR001611">
    <property type="entry name" value="Leu-rich_rpt"/>
</dbReference>
<evidence type="ECO:0000256" key="6">
    <source>
        <dbReference type="SAM" id="Phobius"/>
    </source>
</evidence>
<dbReference type="RefSeq" id="XP_025413615.1">
    <property type="nucleotide sequence ID" value="XM_025557830.1"/>
</dbReference>
<evidence type="ECO:0000256" key="1">
    <source>
        <dbReference type="ARBA" id="ARBA00022614"/>
    </source>
</evidence>
<dbReference type="Gene3D" id="2.60.40.10">
    <property type="entry name" value="Immunoglobulins"/>
    <property type="match status" value="1"/>
</dbReference>
<gene>
    <name evidence="10 11 12 13" type="primary">LOC112685815</name>
</gene>
<dbReference type="OrthoDB" id="5954366at2759"/>
<feature type="transmembrane region" description="Helical" evidence="6">
    <location>
        <begin position="388"/>
        <end position="411"/>
    </location>
</feature>
<feature type="domain" description="Ig-like" evidence="8">
    <location>
        <begin position="268"/>
        <end position="364"/>
    </location>
</feature>
<feature type="region of interest" description="Disordered" evidence="5">
    <location>
        <begin position="486"/>
        <end position="532"/>
    </location>
</feature>
<dbReference type="Gene3D" id="3.80.10.10">
    <property type="entry name" value="Ribonuclease Inhibitor"/>
    <property type="match status" value="2"/>
</dbReference>
<dbReference type="InterPro" id="IPR050328">
    <property type="entry name" value="Dev_Immune_Receptor"/>
</dbReference>
<evidence type="ECO:0000256" key="2">
    <source>
        <dbReference type="ARBA" id="ARBA00022729"/>
    </source>
</evidence>
<dbReference type="FunFam" id="3.80.10.10:FF:000082">
    <property type="entry name" value="Leucine-rich repeat-containing 24"/>
    <property type="match status" value="1"/>
</dbReference>
<feature type="compositionally biased region" description="Gly residues" evidence="5">
    <location>
        <begin position="505"/>
        <end position="523"/>
    </location>
</feature>
<dbReference type="GeneID" id="112685815"/>
<proteinExistence type="predicted"/>
<feature type="signal peptide" evidence="7">
    <location>
        <begin position="1"/>
        <end position="22"/>
    </location>
</feature>
<evidence type="ECO:0000256" key="4">
    <source>
        <dbReference type="ARBA" id="ARBA00023157"/>
    </source>
</evidence>
<dbReference type="SUPFAM" id="SSF52058">
    <property type="entry name" value="L domain-like"/>
    <property type="match status" value="1"/>
</dbReference>
<dbReference type="Proteomes" id="UP000694846">
    <property type="component" value="Unplaced"/>
</dbReference>
<evidence type="ECO:0000313" key="12">
    <source>
        <dbReference type="RefSeq" id="XP_025413617.1"/>
    </source>
</evidence>
<dbReference type="InterPro" id="IPR036179">
    <property type="entry name" value="Ig-like_dom_sf"/>
</dbReference>
<keyword evidence="6" id="KW-0472">Membrane</keyword>
<dbReference type="InterPro" id="IPR003591">
    <property type="entry name" value="Leu-rich_rpt_typical-subtyp"/>
</dbReference>
<dbReference type="InterPro" id="IPR032675">
    <property type="entry name" value="LRR_dom_sf"/>
</dbReference>
<dbReference type="Pfam" id="PF13855">
    <property type="entry name" value="LRR_8"/>
    <property type="match status" value="1"/>
</dbReference>
<dbReference type="PANTHER" id="PTHR24373">
    <property type="entry name" value="SLIT RELATED LEUCINE-RICH REPEAT NEURONAL PROTEIN"/>
    <property type="match status" value="1"/>
</dbReference>
<dbReference type="RefSeq" id="XP_025413617.1">
    <property type="nucleotide sequence ID" value="XM_025557832.1"/>
</dbReference>
<dbReference type="Pfam" id="PF07679">
    <property type="entry name" value="I-set"/>
    <property type="match status" value="1"/>
</dbReference>
<name>A0A8B8FS72_9HEMI</name>
<keyword evidence="1" id="KW-0433">Leucine-rich repeat</keyword>
<evidence type="ECO:0000313" key="10">
    <source>
        <dbReference type="RefSeq" id="XP_025413615.1"/>
    </source>
</evidence>
<organism evidence="9 12">
    <name type="scientific">Sipha flava</name>
    <name type="common">yellow sugarcane aphid</name>
    <dbReference type="NCBI Taxonomy" id="143950"/>
    <lineage>
        <taxon>Eukaryota</taxon>
        <taxon>Metazoa</taxon>
        <taxon>Ecdysozoa</taxon>
        <taxon>Arthropoda</taxon>
        <taxon>Hexapoda</taxon>
        <taxon>Insecta</taxon>
        <taxon>Pterygota</taxon>
        <taxon>Neoptera</taxon>
        <taxon>Paraneoptera</taxon>
        <taxon>Hemiptera</taxon>
        <taxon>Sternorrhyncha</taxon>
        <taxon>Aphidomorpha</taxon>
        <taxon>Aphidoidea</taxon>
        <taxon>Aphididae</taxon>
        <taxon>Sipha</taxon>
    </lineage>
</organism>
<feature type="compositionally biased region" description="Acidic residues" evidence="5">
    <location>
        <begin position="489"/>
        <end position="500"/>
    </location>
</feature>
<keyword evidence="6" id="KW-1133">Transmembrane helix</keyword>
<dbReference type="RefSeq" id="XP_025413618.1">
    <property type="nucleotide sequence ID" value="XM_025557833.1"/>
</dbReference>
<dbReference type="AlphaFoldDB" id="A0A8B8FS72"/>
<feature type="region of interest" description="Disordered" evidence="5">
    <location>
        <begin position="652"/>
        <end position="795"/>
    </location>
</feature>
<dbReference type="RefSeq" id="XP_025413616.1">
    <property type="nucleotide sequence ID" value="XM_025557831.1"/>
</dbReference>
<feature type="chain" id="PRO_5044666572" evidence="7">
    <location>
        <begin position="23"/>
        <end position="795"/>
    </location>
</feature>
<dbReference type="PANTHER" id="PTHR24373:SF275">
    <property type="entry name" value="TIR DOMAIN-CONTAINING PROTEIN"/>
    <property type="match status" value="1"/>
</dbReference>
<keyword evidence="6" id="KW-0812">Transmembrane</keyword>
<keyword evidence="9" id="KW-1185">Reference proteome</keyword>
<keyword evidence="4" id="KW-1015">Disulfide bond</keyword>
<feature type="compositionally biased region" description="Basic residues" evidence="5">
    <location>
        <begin position="765"/>
        <end position="779"/>
    </location>
</feature>
<dbReference type="InterPro" id="IPR000483">
    <property type="entry name" value="Cys-rich_flank_reg_C"/>
</dbReference>
<feature type="compositionally biased region" description="Polar residues" evidence="5">
    <location>
        <begin position="655"/>
        <end position="672"/>
    </location>
</feature>
<evidence type="ECO:0000313" key="11">
    <source>
        <dbReference type="RefSeq" id="XP_025413616.1"/>
    </source>
</evidence>
<dbReference type="SMART" id="SM00369">
    <property type="entry name" value="LRR_TYP"/>
    <property type="match status" value="5"/>
</dbReference>
<protein>
    <submittedName>
        <fullName evidence="10 11">Uncharacterized protein LOC112685815</fullName>
    </submittedName>
</protein>
<reference evidence="10 11" key="1">
    <citation type="submission" date="2025-04" db="UniProtKB">
        <authorList>
            <consortium name="RefSeq"/>
        </authorList>
    </citation>
    <scope>IDENTIFICATION</scope>
    <source>
        <tissue evidence="10 11">Whole body</tissue>
    </source>
</reference>
<dbReference type="SMART" id="SM00082">
    <property type="entry name" value="LRRCT"/>
    <property type="match status" value="1"/>
</dbReference>
<evidence type="ECO:0000313" key="13">
    <source>
        <dbReference type="RefSeq" id="XP_025413618.1"/>
    </source>
</evidence>
<evidence type="ECO:0000256" key="7">
    <source>
        <dbReference type="SAM" id="SignalP"/>
    </source>
</evidence>
<evidence type="ECO:0000256" key="3">
    <source>
        <dbReference type="ARBA" id="ARBA00022737"/>
    </source>
</evidence>
<keyword evidence="2 7" id="KW-0732">Signal</keyword>
<keyword evidence="3" id="KW-0677">Repeat</keyword>
<dbReference type="GO" id="GO:0071944">
    <property type="term" value="C:cell periphery"/>
    <property type="evidence" value="ECO:0007669"/>
    <property type="project" value="UniProtKB-ARBA"/>
</dbReference>
<feature type="compositionally biased region" description="Acidic residues" evidence="5">
    <location>
        <begin position="785"/>
        <end position="795"/>
    </location>
</feature>